<evidence type="ECO:0000259" key="7">
    <source>
        <dbReference type="Pfam" id="PF07504"/>
    </source>
</evidence>
<protein>
    <recommendedName>
        <fullName evidence="7">FTP domain-containing protein</fullName>
    </recommendedName>
</protein>
<sequence>MSSTHSTHRTREIAPEVKLETYHPPGTYETFGEGVDHPLREQAGVTPKEASVAFIESRLGASAVYDRGYATDIVTHAYVKQTHDGIPFANAVANVTFNKADKVVAFGSSFVSPSSIAPSTPTVSIEAAIATAEAALGGTHTGHPATLQYLTMPDGSAALVHVVQVQNDEKGTSYEAFVDAHANVLVSVTDFVAA</sequence>
<name>A0AAD6UHX3_9AGAR</name>
<evidence type="ECO:0000256" key="6">
    <source>
        <dbReference type="SAM" id="MobiDB-lite"/>
    </source>
</evidence>
<dbReference type="AlphaFoldDB" id="A0AAD6UHX3"/>
<dbReference type="InterPro" id="IPR011096">
    <property type="entry name" value="FTP_domain"/>
</dbReference>
<feature type="region of interest" description="Disordered" evidence="6">
    <location>
        <begin position="1"/>
        <end position="34"/>
    </location>
</feature>
<organism evidence="8 9">
    <name type="scientific">Mycena belliarum</name>
    <dbReference type="NCBI Taxonomy" id="1033014"/>
    <lineage>
        <taxon>Eukaryota</taxon>
        <taxon>Fungi</taxon>
        <taxon>Dikarya</taxon>
        <taxon>Basidiomycota</taxon>
        <taxon>Agaricomycotina</taxon>
        <taxon>Agaricomycetes</taxon>
        <taxon>Agaricomycetidae</taxon>
        <taxon>Agaricales</taxon>
        <taxon>Marasmiineae</taxon>
        <taxon>Mycenaceae</taxon>
        <taxon>Mycena</taxon>
    </lineage>
</organism>
<evidence type="ECO:0000256" key="4">
    <source>
        <dbReference type="ARBA" id="ARBA00022833"/>
    </source>
</evidence>
<evidence type="ECO:0000313" key="9">
    <source>
        <dbReference type="Proteomes" id="UP001222325"/>
    </source>
</evidence>
<feature type="compositionally biased region" description="Basic and acidic residues" evidence="6">
    <location>
        <begin position="9"/>
        <end position="21"/>
    </location>
</feature>
<keyword evidence="2" id="KW-0479">Metal-binding</keyword>
<dbReference type="GO" id="GO:0046872">
    <property type="term" value="F:metal ion binding"/>
    <property type="evidence" value="ECO:0007669"/>
    <property type="project" value="UniProtKB-KW"/>
</dbReference>
<keyword evidence="1" id="KW-0645">Protease</keyword>
<proteinExistence type="predicted"/>
<dbReference type="Pfam" id="PF07504">
    <property type="entry name" value="FTP"/>
    <property type="match status" value="1"/>
</dbReference>
<accession>A0AAD6UHX3</accession>
<gene>
    <name evidence="8" type="ORF">B0H15DRAFT_464602</name>
</gene>
<evidence type="ECO:0000256" key="3">
    <source>
        <dbReference type="ARBA" id="ARBA00022801"/>
    </source>
</evidence>
<keyword evidence="4" id="KW-0862">Zinc</keyword>
<keyword evidence="9" id="KW-1185">Reference proteome</keyword>
<keyword evidence="3" id="KW-0378">Hydrolase</keyword>
<feature type="domain" description="FTP" evidence="7">
    <location>
        <begin position="74"/>
        <end position="110"/>
    </location>
</feature>
<dbReference type="Proteomes" id="UP001222325">
    <property type="component" value="Unassembled WGS sequence"/>
</dbReference>
<evidence type="ECO:0000256" key="5">
    <source>
        <dbReference type="ARBA" id="ARBA00023049"/>
    </source>
</evidence>
<reference evidence="8" key="1">
    <citation type="submission" date="2023-03" db="EMBL/GenBank/DDBJ databases">
        <title>Massive genome expansion in bonnet fungi (Mycena s.s.) driven by repeated elements and novel gene families across ecological guilds.</title>
        <authorList>
            <consortium name="Lawrence Berkeley National Laboratory"/>
            <person name="Harder C.B."/>
            <person name="Miyauchi S."/>
            <person name="Viragh M."/>
            <person name="Kuo A."/>
            <person name="Thoen E."/>
            <person name="Andreopoulos B."/>
            <person name="Lu D."/>
            <person name="Skrede I."/>
            <person name="Drula E."/>
            <person name="Henrissat B."/>
            <person name="Morin E."/>
            <person name="Kohler A."/>
            <person name="Barry K."/>
            <person name="LaButti K."/>
            <person name="Morin E."/>
            <person name="Salamov A."/>
            <person name="Lipzen A."/>
            <person name="Mereny Z."/>
            <person name="Hegedus B."/>
            <person name="Baldrian P."/>
            <person name="Stursova M."/>
            <person name="Weitz H."/>
            <person name="Taylor A."/>
            <person name="Grigoriev I.V."/>
            <person name="Nagy L.G."/>
            <person name="Martin F."/>
            <person name="Kauserud H."/>
        </authorList>
    </citation>
    <scope>NUCLEOTIDE SEQUENCE</scope>
    <source>
        <strain evidence="8">CBHHK173m</strain>
    </source>
</reference>
<comment type="caution">
    <text evidence="8">The sequence shown here is derived from an EMBL/GenBank/DDBJ whole genome shotgun (WGS) entry which is preliminary data.</text>
</comment>
<dbReference type="GO" id="GO:0008237">
    <property type="term" value="F:metallopeptidase activity"/>
    <property type="evidence" value="ECO:0007669"/>
    <property type="project" value="UniProtKB-KW"/>
</dbReference>
<evidence type="ECO:0000256" key="1">
    <source>
        <dbReference type="ARBA" id="ARBA00022670"/>
    </source>
</evidence>
<dbReference type="GO" id="GO:0006508">
    <property type="term" value="P:proteolysis"/>
    <property type="evidence" value="ECO:0007669"/>
    <property type="project" value="UniProtKB-KW"/>
</dbReference>
<dbReference type="EMBL" id="JARJCN010000005">
    <property type="protein sequence ID" value="KAJ7100916.1"/>
    <property type="molecule type" value="Genomic_DNA"/>
</dbReference>
<keyword evidence="5" id="KW-0482">Metalloprotease</keyword>
<evidence type="ECO:0000256" key="2">
    <source>
        <dbReference type="ARBA" id="ARBA00022723"/>
    </source>
</evidence>
<evidence type="ECO:0000313" key="8">
    <source>
        <dbReference type="EMBL" id="KAJ7100916.1"/>
    </source>
</evidence>